<evidence type="ECO:0000313" key="3">
    <source>
        <dbReference type="Proteomes" id="UP000234904"/>
    </source>
</evidence>
<feature type="transmembrane region" description="Helical" evidence="1">
    <location>
        <begin position="770"/>
        <end position="788"/>
    </location>
</feature>
<proteinExistence type="predicted"/>
<dbReference type="EMBL" id="PKJE01000001">
    <property type="protein sequence ID" value="PKZ55176.1"/>
    <property type="molecule type" value="Genomic_DNA"/>
</dbReference>
<feature type="transmembrane region" description="Helical" evidence="1">
    <location>
        <begin position="868"/>
        <end position="890"/>
    </location>
</feature>
<keyword evidence="1" id="KW-0812">Transmembrane</keyword>
<feature type="transmembrane region" description="Helical" evidence="1">
    <location>
        <begin position="561"/>
        <end position="581"/>
    </location>
</feature>
<accession>A0ABX4SIV9</accession>
<protein>
    <recommendedName>
        <fullName evidence="4">ATP synthase F0 subunit A</fullName>
    </recommendedName>
</protein>
<evidence type="ECO:0008006" key="4">
    <source>
        <dbReference type="Google" id="ProtNLM"/>
    </source>
</evidence>
<evidence type="ECO:0000256" key="1">
    <source>
        <dbReference type="SAM" id="Phobius"/>
    </source>
</evidence>
<keyword evidence="1" id="KW-0472">Membrane</keyword>
<feature type="transmembrane region" description="Helical" evidence="1">
    <location>
        <begin position="364"/>
        <end position="386"/>
    </location>
</feature>
<comment type="caution">
    <text evidence="2">The sequence shown here is derived from an EMBL/GenBank/DDBJ whole genome shotgun (WGS) entry which is preliminary data.</text>
</comment>
<dbReference type="SUPFAM" id="SSF53448">
    <property type="entry name" value="Nucleotide-diphospho-sugar transferases"/>
    <property type="match status" value="1"/>
</dbReference>
<feature type="transmembrane region" description="Helical" evidence="1">
    <location>
        <begin position="800"/>
        <end position="823"/>
    </location>
</feature>
<evidence type="ECO:0000313" key="2">
    <source>
        <dbReference type="EMBL" id="PKZ55176.1"/>
    </source>
</evidence>
<sequence length="1104" mass="121182">MDSITAETCTFENDVLQVFSAMNRIKPREVDSSIVSIMSVEQDTRFYEETLQAVINQSVLPGTIVVADCASRTQKELVKSFNVQIEPTQLSGLISSADFSNSNQLYSNEYANGYANGYNTDSYKQYKQVKVVILPIKSAKSFGDAVEKSLRKLLPLQGVKSLWLLHDDSKPCDSKCLEALRETWRNTPTACVLGAKQVDWQGKILHNVGMYAWKHKVHSLSVEGEPDQEQYDFRGDVYSVSLAGALVSLSTWQTMRGTQPWLTTFEESNDFCRRVVLSGGRVVVVPQARIAHRRARFDGLRTRSGEERDAEKTNVCYGLAYSIMAKQRYMYTDVSVIMWPLIWLCTVPMSIIRALQSLFAKQPYVAFMRLMLPWIALAQLPSAIFARRRVSRVSKVSLKRLTSLIASRSQITRWKDKTIAFKTQKKGVILSPLARKHLHRRVLFRWSAAICASLLVFATVILLYGAPINKILSGSSLYSSQLLSTGTSFSDLFKSAIGAYIPDDGFASPLPPSPLLMIWMLASIVFGGNTLAAINAIFFLAAPAMLLSFWALAGVFTRSDIVRVCSGLCWTMIAMAFGVFARGDLPMILTMVFLPAAFAFAFHAVGMYVTEDPVVPVASIQSAACASLCFMVPLAASPQLLLPMFVIFVASIIMVRSHRFMLALMPVPSVLVLLPTLGSVVRYFGTGMWRQIFASMALPSQKINGAPRASSYIDVLLRAFNIDLNHFSSGSMLILQLRGIIMIVFAALAVLMALCALALPFALRASRMMWVVIVSGMVLSLVACRVVVASDFDGPISASVLPGVSLSALGVLACMCMVAGKAVRRFEPLRKSNSANQDNNPDDYTTRVSKRAAMNRSAKAMMKKLIHLARGILAFGIFAVAALLGLFAIISGPVTSVYASDSGLPMVVSDYLNKNSANRVLAIKAVNSRELNISLMRTARGDLVDLSPSLQVRDVLYGHSPSTNTLYYAASKLLSHASDESIVTLKQLGIGGIYIVNDSKAKNDLAANNSMISLEGDANKDATEKLIANVNASEGTQLVVSSSHGTYCRFDDVADMSSSKTSIYSHSRPLSWRIPWIVVFALVLLLYCLVALPRFNSNNVIERE</sequence>
<dbReference type="Proteomes" id="UP000234904">
    <property type="component" value="Unassembled WGS sequence"/>
</dbReference>
<feature type="transmembrane region" description="Helical" evidence="1">
    <location>
        <begin position="443"/>
        <end position="466"/>
    </location>
</feature>
<reference evidence="2 3" key="1">
    <citation type="submission" date="2017-12" db="EMBL/GenBank/DDBJ databases">
        <title>Phylogenetic diversity of female urinary microbiome.</title>
        <authorList>
            <person name="Thomas-White K."/>
            <person name="Wolfe A.J."/>
        </authorList>
    </citation>
    <scope>NUCLEOTIDE SEQUENCE [LARGE SCALE GENOMIC DNA]</scope>
    <source>
        <strain evidence="2 3">UMB0833</strain>
    </source>
</reference>
<feature type="transmembrane region" description="Helical" evidence="1">
    <location>
        <begin position="1074"/>
        <end position="1095"/>
    </location>
</feature>
<dbReference type="RefSeq" id="WP_101889418.1">
    <property type="nucleotide sequence ID" value="NZ_PKJE01000001.1"/>
</dbReference>
<feature type="transmembrane region" description="Helical" evidence="1">
    <location>
        <begin position="640"/>
        <end position="655"/>
    </location>
</feature>
<feature type="transmembrane region" description="Helical" evidence="1">
    <location>
        <begin position="662"/>
        <end position="684"/>
    </location>
</feature>
<keyword evidence="3" id="KW-1185">Reference proteome</keyword>
<dbReference type="InterPro" id="IPR029044">
    <property type="entry name" value="Nucleotide-diphossugar_trans"/>
</dbReference>
<organism evidence="2 3">
    <name type="scientific">Gardnerella pickettii</name>
    <dbReference type="NCBI Taxonomy" id="2914924"/>
    <lineage>
        <taxon>Bacteria</taxon>
        <taxon>Bacillati</taxon>
        <taxon>Actinomycetota</taxon>
        <taxon>Actinomycetes</taxon>
        <taxon>Bifidobacteriales</taxon>
        <taxon>Bifidobacteriaceae</taxon>
        <taxon>Gardnerella</taxon>
    </lineage>
</organism>
<gene>
    <name evidence="2" type="ORF">CYJ70_02205</name>
</gene>
<dbReference type="Gene3D" id="3.90.550.10">
    <property type="entry name" value="Spore Coat Polysaccharide Biosynthesis Protein SpsA, Chain A"/>
    <property type="match status" value="1"/>
</dbReference>
<feature type="transmembrane region" description="Helical" evidence="1">
    <location>
        <begin position="516"/>
        <end position="549"/>
    </location>
</feature>
<feature type="transmembrane region" description="Helical" evidence="1">
    <location>
        <begin position="334"/>
        <end position="352"/>
    </location>
</feature>
<feature type="transmembrane region" description="Helical" evidence="1">
    <location>
        <begin position="740"/>
        <end position="763"/>
    </location>
</feature>
<feature type="transmembrane region" description="Helical" evidence="1">
    <location>
        <begin position="587"/>
        <end position="609"/>
    </location>
</feature>
<name>A0ABX4SIV9_9BIFI</name>
<keyword evidence="1" id="KW-1133">Transmembrane helix</keyword>